<feature type="transmembrane region" description="Helical" evidence="5">
    <location>
        <begin position="302"/>
        <end position="323"/>
    </location>
</feature>
<name>A0A1F5TSV0_9BACT</name>
<organism evidence="7 8">
    <name type="scientific">Candidatus Falkowbacteria bacterium RIFOXYD2_FULL_34_120</name>
    <dbReference type="NCBI Taxonomy" id="1798007"/>
    <lineage>
        <taxon>Bacteria</taxon>
        <taxon>Candidatus Falkowiibacteriota</taxon>
    </lineage>
</organism>
<dbReference type="InterPro" id="IPR000515">
    <property type="entry name" value="MetI-like"/>
</dbReference>
<comment type="caution">
    <text evidence="7">The sequence shown here is derived from an EMBL/GenBank/DDBJ whole genome shotgun (WGS) entry which is preliminary data.</text>
</comment>
<dbReference type="GO" id="GO:0055085">
    <property type="term" value="P:transmembrane transport"/>
    <property type="evidence" value="ECO:0007669"/>
    <property type="project" value="InterPro"/>
</dbReference>
<evidence type="ECO:0000256" key="4">
    <source>
        <dbReference type="ARBA" id="ARBA00023136"/>
    </source>
</evidence>
<feature type="domain" description="ABC transmembrane type-1" evidence="6">
    <location>
        <begin position="123"/>
        <end position="320"/>
    </location>
</feature>
<dbReference type="Gene3D" id="1.10.3720.10">
    <property type="entry name" value="MetI-like"/>
    <property type="match status" value="1"/>
</dbReference>
<evidence type="ECO:0000313" key="8">
    <source>
        <dbReference type="Proteomes" id="UP000177579"/>
    </source>
</evidence>
<evidence type="ECO:0000256" key="1">
    <source>
        <dbReference type="ARBA" id="ARBA00004141"/>
    </source>
</evidence>
<evidence type="ECO:0000313" key="7">
    <source>
        <dbReference type="EMBL" id="OGF41877.1"/>
    </source>
</evidence>
<dbReference type="InterPro" id="IPR035906">
    <property type="entry name" value="MetI-like_sf"/>
</dbReference>
<sequence>MHLTAKISFWGILILYSVTLMAPILAPYDYAEQHRKHPHAPITKIHFIHQDENGSKIGWPYVCQYKLTDVKRRIYKEDVNKKYAIQFWTEDNRLFGTEKRGKIFLLGTDSVGRDIFSRILYGGRISLTIPLAGVFISLFFGLLIGSVSGYFGGLTDDFVMGMCLIIMSIPGFPLLIVLAGVIPSGVSSAMTFLMIVVIMSFIGWAGLARVIRGMTASTREQDFVTASKALGASHWWIITRHILPSVLNYAIISASMSIPGYIMGESGLSMIGLGIQEPQASWGNMLSEAMKNVQILSSQPTLLVPGLMILFTVMYFNFLGDFLRDFYDPRTKRSLG</sequence>
<evidence type="ECO:0000259" key="6">
    <source>
        <dbReference type="PROSITE" id="PS50928"/>
    </source>
</evidence>
<comment type="subcellular location">
    <subcellularLocation>
        <location evidence="5">Cell membrane</location>
        <topology evidence="5">Multi-pass membrane protein</topology>
    </subcellularLocation>
    <subcellularLocation>
        <location evidence="1">Membrane</location>
        <topology evidence="1">Multi-pass membrane protein</topology>
    </subcellularLocation>
</comment>
<feature type="transmembrane region" description="Helical" evidence="5">
    <location>
        <begin position="188"/>
        <end position="211"/>
    </location>
</feature>
<dbReference type="PROSITE" id="PS50928">
    <property type="entry name" value="ABC_TM1"/>
    <property type="match status" value="1"/>
</dbReference>
<keyword evidence="4 5" id="KW-0472">Membrane</keyword>
<dbReference type="PANTHER" id="PTHR43839">
    <property type="entry name" value="OPPC IN A BINDING PROTEIN-DEPENDENT TRANSPORT SYSTEM"/>
    <property type="match status" value="1"/>
</dbReference>
<protein>
    <recommendedName>
        <fullName evidence="6">ABC transmembrane type-1 domain-containing protein</fullName>
    </recommendedName>
</protein>
<keyword evidence="2 5" id="KW-0812">Transmembrane</keyword>
<proteinExistence type="inferred from homology"/>
<evidence type="ECO:0000256" key="3">
    <source>
        <dbReference type="ARBA" id="ARBA00022989"/>
    </source>
</evidence>
<gene>
    <name evidence="7" type="ORF">A2531_05435</name>
</gene>
<dbReference type="Proteomes" id="UP000177579">
    <property type="component" value="Unassembled WGS sequence"/>
</dbReference>
<comment type="similarity">
    <text evidence="5">Belongs to the binding-protein-dependent transport system permease family.</text>
</comment>
<evidence type="ECO:0000256" key="5">
    <source>
        <dbReference type="RuleBase" id="RU363032"/>
    </source>
</evidence>
<feature type="transmembrane region" description="Helical" evidence="5">
    <location>
        <begin position="127"/>
        <end position="151"/>
    </location>
</feature>
<dbReference type="AlphaFoldDB" id="A0A1F5TSV0"/>
<dbReference type="Pfam" id="PF00528">
    <property type="entry name" value="BPD_transp_1"/>
    <property type="match status" value="1"/>
</dbReference>
<keyword evidence="3 5" id="KW-1133">Transmembrane helix</keyword>
<dbReference type="PANTHER" id="PTHR43839:SF1">
    <property type="entry name" value="OPPC IN A BINDING PROTEIN-DEPENDENT TRANSPORT SYSTEM"/>
    <property type="match status" value="1"/>
</dbReference>
<dbReference type="SUPFAM" id="SSF161098">
    <property type="entry name" value="MetI-like"/>
    <property type="match status" value="1"/>
</dbReference>
<keyword evidence="5" id="KW-0813">Transport</keyword>
<feature type="transmembrane region" description="Helical" evidence="5">
    <location>
        <begin position="246"/>
        <end position="264"/>
    </location>
</feature>
<feature type="transmembrane region" description="Helical" evidence="5">
    <location>
        <begin position="7"/>
        <end position="26"/>
    </location>
</feature>
<evidence type="ECO:0000256" key="2">
    <source>
        <dbReference type="ARBA" id="ARBA00022692"/>
    </source>
</evidence>
<dbReference type="CDD" id="cd06261">
    <property type="entry name" value="TM_PBP2"/>
    <property type="match status" value="1"/>
</dbReference>
<dbReference type="EMBL" id="MFGO01000004">
    <property type="protein sequence ID" value="OGF41877.1"/>
    <property type="molecule type" value="Genomic_DNA"/>
</dbReference>
<dbReference type="GO" id="GO:0005886">
    <property type="term" value="C:plasma membrane"/>
    <property type="evidence" value="ECO:0007669"/>
    <property type="project" value="UniProtKB-SubCell"/>
</dbReference>
<feature type="transmembrane region" description="Helical" evidence="5">
    <location>
        <begin position="158"/>
        <end position="182"/>
    </location>
</feature>
<reference evidence="7 8" key="1">
    <citation type="journal article" date="2016" name="Nat. Commun.">
        <title>Thousands of microbial genomes shed light on interconnected biogeochemical processes in an aquifer system.</title>
        <authorList>
            <person name="Anantharaman K."/>
            <person name="Brown C.T."/>
            <person name="Hug L.A."/>
            <person name="Sharon I."/>
            <person name="Castelle C.J."/>
            <person name="Probst A.J."/>
            <person name="Thomas B.C."/>
            <person name="Singh A."/>
            <person name="Wilkins M.J."/>
            <person name="Karaoz U."/>
            <person name="Brodie E.L."/>
            <person name="Williams K.H."/>
            <person name="Hubbard S.S."/>
            <person name="Banfield J.F."/>
        </authorList>
    </citation>
    <scope>NUCLEOTIDE SEQUENCE [LARGE SCALE GENOMIC DNA]</scope>
</reference>
<accession>A0A1F5TSV0</accession>